<dbReference type="Proteomes" id="UP000248703">
    <property type="component" value="Unassembled WGS sequence"/>
</dbReference>
<sequence length="135" mass="15230">MKKLFTAIITLIVLVSCSLDKNPPLTYLEPVSVISATMPESFTYGETYQIEFTYLRPSDCHVFHDIYSVRTDNVITIAVINSVTDNGNCQTINAITNNSFEFLASDTGSYTFKFWQGETDDGEDIYLTMEVPIEE</sequence>
<dbReference type="RefSeq" id="WP_146603183.1">
    <property type="nucleotide sequence ID" value="NZ_QLLO01000001.1"/>
</dbReference>
<reference evidence="1 2" key="1">
    <citation type="submission" date="2018-06" db="EMBL/GenBank/DDBJ databases">
        <title>Genomic Encyclopedia of Archaeal and Bacterial Type Strains, Phase II (KMG-II): from individual species to whole genera.</title>
        <authorList>
            <person name="Goeker M."/>
        </authorList>
    </citation>
    <scope>NUCLEOTIDE SEQUENCE [LARGE SCALE GENOMIC DNA]</scope>
    <source>
        <strain evidence="1 2">DSM 24464</strain>
    </source>
</reference>
<gene>
    <name evidence="1" type="ORF">LY08_00221</name>
</gene>
<dbReference type="PROSITE" id="PS51257">
    <property type="entry name" value="PROKAR_LIPOPROTEIN"/>
    <property type="match status" value="1"/>
</dbReference>
<protein>
    <submittedName>
        <fullName evidence="1">Uncharacterized protein</fullName>
    </submittedName>
</protein>
<dbReference type="EMBL" id="QLLO01000001">
    <property type="protein sequence ID" value="RAJ17951.1"/>
    <property type="molecule type" value="Genomic_DNA"/>
</dbReference>
<dbReference type="OrthoDB" id="893802at2"/>
<evidence type="ECO:0000313" key="2">
    <source>
        <dbReference type="Proteomes" id="UP000248703"/>
    </source>
</evidence>
<dbReference type="AlphaFoldDB" id="A0A327RN79"/>
<name>A0A327RN79_9FLAO</name>
<proteinExistence type="predicted"/>
<keyword evidence="2" id="KW-1185">Reference proteome</keyword>
<accession>A0A327RN79</accession>
<evidence type="ECO:0000313" key="1">
    <source>
        <dbReference type="EMBL" id="RAJ17951.1"/>
    </source>
</evidence>
<comment type="caution">
    <text evidence="1">The sequence shown here is derived from an EMBL/GenBank/DDBJ whole genome shotgun (WGS) entry which is preliminary data.</text>
</comment>
<organism evidence="1 2">
    <name type="scientific">Olleya aquimaris</name>
    <dbReference type="NCBI Taxonomy" id="639310"/>
    <lineage>
        <taxon>Bacteria</taxon>
        <taxon>Pseudomonadati</taxon>
        <taxon>Bacteroidota</taxon>
        <taxon>Flavobacteriia</taxon>
        <taxon>Flavobacteriales</taxon>
        <taxon>Flavobacteriaceae</taxon>
    </lineage>
</organism>